<organism evidence="2 3">
    <name type="scientific">Trypanosoma conorhini</name>
    <dbReference type="NCBI Taxonomy" id="83891"/>
    <lineage>
        <taxon>Eukaryota</taxon>
        <taxon>Discoba</taxon>
        <taxon>Euglenozoa</taxon>
        <taxon>Kinetoplastea</taxon>
        <taxon>Metakinetoplastina</taxon>
        <taxon>Trypanosomatida</taxon>
        <taxon>Trypanosomatidae</taxon>
        <taxon>Trypanosoma</taxon>
    </lineage>
</organism>
<name>A0A422NMT8_9TRYP</name>
<comment type="caution">
    <text evidence="2">The sequence shown here is derived from an EMBL/GenBank/DDBJ whole genome shotgun (WGS) entry which is preliminary data.</text>
</comment>
<proteinExistence type="predicted"/>
<keyword evidence="1" id="KW-0472">Membrane</keyword>
<sequence length="158" mass="18056">MRRIPFHAISLKYSHPPASLQWAMLFIVFFHLLVLHGRPVALHRVLKEKTKLRIRDIQALEVKFFPQRHGDLFPLHTGVVVLLQPGNAYGVCGVGGLRHGHGWAAVCLCDSGAVCYAVRSGRARSSIVCPRRRRRGKREGMKCVREEKRREEKGCRKR</sequence>
<dbReference type="GeneID" id="40321124"/>
<evidence type="ECO:0000313" key="3">
    <source>
        <dbReference type="Proteomes" id="UP000284403"/>
    </source>
</evidence>
<keyword evidence="3" id="KW-1185">Reference proteome</keyword>
<protein>
    <submittedName>
        <fullName evidence="2">Uncharacterized protein</fullName>
    </submittedName>
</protein>
<dbReference type="AlphaFoldDB" id="A0A422NMT8"/>
<reference evidence="2 3" key="1">
    <citation type="journal article" date="2018" name="BMC Genomics">
        <title>Genomic comparison of Trypanosoma conorhini and Trypanosoma rangeli to Trypanosoma cruzi strains of high and low virulence.</title>
        <authorList>
            <person name="Bradwell K.R."/>
            <person name="Koparde V.N."/>
            <person name="Matveyev A.V."/>
            <person name="Serrano M.G."/>
            <person name="Alves J.M."/>
            <person name="Parikh H."/>
            <person name="Huang B."/>
            <person name="Lee V."/>
            <person name="Espinosa-Alvarez O."/>
            <person name="Ortiz P.A."/>
            <person name="Costa-Martins A.G."/>
            <person name="Teixeira M.M."/>
            <person name="Buck G.A."/>
        </authorList>
    </citation>
    <scope>NUCLEOTIDE SEQUENCE [LARGE SCALE GENOMIC DNA]</scope>
    <source>
        <strain evidence="2 3">025E</strain>
    </source>
</reference>
<accession>A0A422NMT8</accession>
<dbReference type="EMBL" id="MKKU01000588">
    <property type="protein sequence ID" value="RNF06714.1"/>
    <property type="molecule type" value="Genomic_DNA"/>
</dbReference>
<keyword evidence="1" id="KW-1133">Transmembrane helix</keyword>
<gene>
    <name evidence="2" type="ORF">Tco025E_07513</name>
</gene>
<dbReference type="RefSeq" id="XP_029225519.1">
    <property type="nucleotide sequence ID" value="XM_029374378.1"/>
</dbReference>
<keyword evidence="1" id="KW-0812">Transmembrane</keyword>
<dbReference type="Proteomes" id="UP000284403">
    <property type="component" value="Unassembled WGS sequence"/>
</dbReference>
<feature type="transmembrane region" description="Helical" evidence="1">
    <location>
        <begin position="20"/>
        <end position="41"/>
    </location>
</feature>
<evidence type="ECO:0000313" key="2">
    <source>
        <dbReference type="EMBL" id="RNF06714.1"/>
    </source>
</evidence>
<evidence type="ECO:0000256" key="1">
    <source>
        <dbReference type="SAM" id="Phobius"/>
    </source>
</evidence>